<keyword evidence="1" id="KW-1185">Reference proteome</keyword>
<protein>
    <submittedName>
        <fullName evidence="2">S-norcoclaurine synthase 1-like isoform X2</fullName>
    </submittedName>
</protein>
<proteinExistence type="predicted"/>
<dbReference type="GO" id="GO:0004864">
    <property type="term" value="F:protein phosphatase inhibitor activity"/>
    <property type="evidence" value="ECO:0007669"/>
    <property type="project" value="TreeGrafter"/>
</dbReference>
<dbReference type="Proteomes" id="UP000504603">
    <property type="component" value="Unplaced"/>
</dbReference>
<dbReference type="SUPFAM" id="SSF55961">
    <property type="entry name" value="Bet v1-like"/>
    <property type="match status" value="1"/>
</dbReference>
<organism evidence="1 2">
    <name type="scientific">Momordica charantia</name>
    <name type="common">Bitter gourd</name>
    <name type="synonym">Balsam pear</name>
    <dbReference type="NCBI Taxonomy" id="3673"/>
    <lineage>
        <taxon>Eukaryota</taxon>
        <taxon>Viridiplantae</taxon>
        <taxon>Streptophyta</taxon>
        <taxon>Embryophyta</taxon>
        <taxon>Tracheophyta</taxon>
        <taxon>Spermatophyta</taxon>
        <taxon>Magnoliopsida</taxon>
        <taxon>eudicotyledons</taxon>
        <taxon>Gunneridae</taxon>
        <taxon>Pentapetalae</taxon>
        <taxon>rosids</taxon>
        <taxon>fabids</taxon>
        <taxon>Cucurbitales</taxon>
        <taxon>Cucurbitaceae</taxon>
        <taxon>Momordiceae</taxon>
        <taxon>Momordica</taxon>
    </lineage>
</organism>
<sequence length="137" mass="15282">MVSEISDETEIQAPAARVWEEIYGGLRLGKFLPLHLPNLIEKVEVLEGDGGEGTLLHITFAPEMVEGGYLDFGFTVYRFRIEIIEKDEHSCIVKSTVEYELKEEAAQNISLATVQPLVAIAQAANNYFLNTQQPKDA</sequence>
<evidence type="ECO:0000313" key="2">
    <source>
        <dbReference type="RefSeq" id="XP_022148580.1"/>
    </source>
</evidence>
<dbReference type="InterPro" id="IPR023393">
    <property type="entry name" value="START-like_dom_sf"/>
</dbReference>
<gene>
    <name evidence="2" type="primary">LOC111017211</name>
</gene>
<dbReference type="Gene3D" id="3.30.530.20">
    <property type="match status" value="2"/>
</dbReference>
<dbReference type="RefSeq" id="XP_022148580.1">
    <property type="nucleotide sequence ID" value="XM_022292888.1"/>
</dbReference>
<dbReference type="PANTHER" id="PTHR31213">
    <property type="entry name" value="OS08G0374000 PROTEIN-RELATED"/>
    <property type="match status" value="1"/>
</dbReference>
<dbReference type="InterPro" id="IPR050279">
    <property type="entry name" value="Plant_def-hormone_signal"/>
</dbReference>
<reference evidence="2" key="1">
    <citation type="submission" date="2025-08" db="UniProtKB">
        <authorList>
            <consortium name="RefSeq"/>
        </authorList>
    </citation>
    <scope>IDENTIFICATION</scope>
    <source>
        <strain evidence="2">OHB3-1</strain>
    </source>
</reference>
<dbReference type="GO" id="GO:0005634">
    <property type="term" value="C:nucleus"/>
    <property type="evidence" value="ECO:0007669"/>
    <property type="project" value="TreeGrafter"/>
</dbReference>
<accession>A0A6J1D3A9</accession>
<name>A0A6J1D3A9_MOMCH</name>
<dbReference type="GO" id="GO:0009738">
    <property type="term" value="P:abscisic acid-activated signaling pathway"/>
    <property type="evidence" value="ECO:0007669"/>
    <property type="project" value="TreeGrafter"/>
</dbReference>
<dbReference type="GeneID" id="111017211"/>
<evidence type="ECO:0000313" key="1">
    <source>
        <dbReference type="Proteomes" id="UP000504603"/>
    </source>
</evidence>
<dbReference type="GO" id="GO:0038023">
    <property type="term" value="F:signaling receptor activity"/>
    <property type="evidence" value="ECO:0007669"/>
    <property type="project" value="TreeGrafter"/>
</dbReference>
<dbReference type="PANTHER" id="PTHR31213:SF19">
    <property type="entry name" value="BET V I_MAJOR LATEX PROTEIN DOMAIN-CONTAINING PROTEIN"/>
    <property type="match status" value="1"/>
</dbReference>
<dbReference type="GO" id="GO:0005737">
    <property type="term" value="C:cytoplasm"/>
    <property type="evidence" value="ECO:0007669"/>
    <property type="project" value="TreeGrafter"/>
</dbReference>
<dbReference type="AlphaFoldDB" id="A0A6J1D3A9"/>
<dbReference type="GO" id="GO:0010427">
    <property type="term" value="F:abscisic acid binding"/>
    <property type="evidence" value="ECO:0007669"/>
    <property type="project" value="TreeGrafter"/>
</dbReference>